<proteinExistence type="predicted"/>
<evidence type="ECO:0000313" key="7">
    <source>
        <dbReference type="Proteomes" id="UP000197638"/>
    </source>
</evidence>
<dbReference type="PANTHER" id="PTHR10799">
    <property type="entry name" value="SNF2/RAD54 HELICASE FAMILY"/>
    <property type="match status" value="1"/>
</dbReference>
<feature type="domain" description="Helicase ATP-binding" evidence="4">
    <location>
        <begin position="647"/>
        <end position="804"/>
    </location>
</feature>
<dbReference type="GO" id="GO:0004386">
    <property type="term" value="F:helicase activity"/>
    <property type="evidence" value="ECO:0007669"/>
    <property type="project" value="UniProtKB-KW"/>
</dbReference>
<dbReference type="Pfam" id="PF00271">
    <property type="entry name" value="Helicase_C"/>
    <property type="match status" value="1"/>
</dbReference>
<dbReference type="AlphaFoldDB" id="A0A241PYZ6"/>
<dbReference type="SMART" id="SM00487">
    <property type="entry name" value="DEXDc"/>
    <property type="match status" value="1"/>
</dbReference>
<dbReference type="Pfam" id="PF00176">
    <property type="entry name" value="SNF2-rel_dom"/>
    <property type="match status" value="1"/>
</dbReference>
<accession>A0A241PYZ6</accession>
<feature type="domain" description="SWIM-type" evidence="3">
    <location>
        <begin position="61"/>
        <end position="98"/>
    </location>
</feature>
<evidence type="ECO:0000313" key="6">
    <source>
        <dbReference type="EMBL" id="ASG27687.1"/>
    </source>
</evidence>
<gene>
    <name evidence="6" type="ORF">CBG61_01200</name>
</gene>
<dbReference type="FunFam" id="3.40.50.10810:FF:000054">
    <property type="entry name" value="Helicase, Snf2 family"/>
    <property type="match status" value="1"/>
</dbReference>
<keyword evidence="6" id="KW-0067">ATP-binding</keyword>
<dbReference type="Proteomes" id="UP000197638">
    <property type="component" value="Chromosome"/>
</dbReference>
<dbReference type="InterPro" id="IPR000330">
    <property type="entry name" value="SNF2_N"/>
</dbReference>
<dbReference type="RefSeq" id="WP_088764695.1">
    <property type="nucleotide sequence ID" value="NZ_CP022123.1"/>
</dbReference>
<organism evidence="6 7">
    <name type="scientific">Fusobacterium nucleatum subsp. polymorphum</name>
    <name type="common">Fusobacterium polymorphum</name>
    <dbReference type="NCBI Taxonomy" id="76857"/>
    <lineage>
        <taxon>Bacteria</taxon>
        <taxon>Fusobacteriati</taxon>
        <taxon>Fusobacteriota</taxon>
        <taxon>Fusobacteriia</taxon>
        <taxon>Fusobacteriales</taxon>
        <taxon>Fusobacteriaceae</taxon>
        <taxon>Fusobacterium</taxon>
    </lineage>
</organism>
<evidence type="ECO:0000259" key="4">
    <source>
        <dbReference type="PROSITE" id="PS51192"/>
    </source>
</evidence>
<dbReference type="EMBL" id="CP022123">
    <property type="protein sequence ID" value="ASG27687.1"/>
    <property type="molecule type" value="Genomic_DNA"/>
</dbReference>
<keyword evidence="6" id="KW-0347">Helicase</keyword>
<dbReference type="InterPro" id="IPR013663">
    <property type="entry name" value="Helicase_SWF/SNF/SWI_bac"/>
</dbReference>
<sequence length="1091" mass="129590">MKIDLLDIETQYINNRNLNYAKKHYIELKYGIIRLEITYIDKIDSTFIEMESIIVGYKNETSLTINNEGNYEHSSCTCGFHNSMEPCGHVWQLAKYVIDNDLEAPYEYEKNEDKEETVEKYFEKRSKIVQETINNEWFKEILKEDIIDKLSKIETSSLNLVPSIEFDELHSSRIFPKIKFKIGRDKLYTIRDIYSQIIIAIKDKEFKNFGKELKVSMHYNAFTDFSKKQLDFIVKYSNSINQFKKNILDLNENNMDDFYNTYFDNPYDEIIFEEENFKIELIIEKNDKYYEIYLKNKYYNPKEKEKKKEKVQDKSDWRSYRFNYELSFIEKNFIITKNRIYKYDKKDKIFLYMNINEYEMKLFNKLARESLVLLEDKFFEIFSFFQDKLEHFNISEEYLDLIKNYSNKKPKIYLDINSDGDLIFKLEYKNHFVNTNLIQIVEIFEMLNPNIIKNLKNYINFYQKVYEINETMIIEKKSEIDKFIEDIIPLLHTYADIYLSQSIKNFNKTRKINYSVGVKVTSNFLELDFSSTDLDKGEIIDILNQYRAKKKYYRLKKGEIILMDQEQLEFLDDFIKDFNIKDVDLKKGNIKIPNFRAHQLNALQNKYMNIEKNQDFNKLFEQKIEEIPAKYKKILREYQIVGVEWMLKLRSMNLGGILADDMGLGKTLQVITYLESIERERPCLIITPASLILNWENEFNKFNSSVSILSIYGDRKNREELLTNIKNEVVITSYDYLKRDIDLYENINFDTIILDEAQYIKNHKTKVAQAVKKINSEFKLALTGTPLENSLAEIWSIFDFLMNGYLFNYDYFYKNYEKAIVLQEEKNIIERLKNMVEPFILRRLKKDVLKELPEKIEETYFVEMNQEEKNLYQANLVKINETLAQNIDVNTNKIEVLAMLTKLRQICIDPRLLYEDISSSSSKINACIELIKKSIENKQRILVFSSFTTVLDLVAQECDNLSIPYFMLTGETNKIKRNQLVEDFQNGAVPLFLISLKAGGTGLNLTQASVVIHLDPWWNISAQNQATDRAHRIGQEDTVQVFNLITKNTIEEKIQNLQNKKKELSDIFVENSKGSFSSLTKEELLDLFKLE</sequence>
<evidence type="ECO:0000259" key="3">
    <source>
        <dbReference type="PROSITE" id="PS50966"/>
    </source>
</evidence>
<dbReference type="CDD" id="cd18012">
    <property type="entry name" value="DEXQc_arch_SWI2_SNF2"/>
    <property type="match status" value="1"/>
</dbReference>
<dbReference type="PROSITE" id="PS51192">
    <property type="entry name" value="HELICASE_ATP_BIND_1"/>
    <property type="match status" value="1"/>
</dbReference>
<dbReference type="Gene3D" id="3.40.50.300">
    <property type="entry name" value="P-loop containing nucleotide triphosphate hydrolases"/>
    <property type="match status" value="1"/>
</dbReference>
<dbReference type="Gene3D" id="3.40.50.10810">
    <property type="entry name" value="Tandem AAA-ATPase domain"/>
    <property type="match status" value="1"/>
</dbReference>
<evidence type="ECO:0000256" key="1">
    <source>
        <dbReference type="ARBA" id="ARBA00022801"/>
    </source>
</evidence>
<keyword evidence="6" id="KW-0547">Nucleotide-binding</keyword>
<dbReference type="CDD" id="cd18793">
    <property type="entry name" value="SF2_C_SNF"/>
    <property type="match status" value="1"/>
</dbReference>
<dbReference type="InterPro" id="IPR038718">
    <property type="entry name" value="SNF2-like_sf"/>
</dbReference>
<dbReference type="InterPro" id="IPR049730">
    <property type="entry name" value="SNF2/RAD54-like_C"/>
</dbReference>
<dbReference type="Pfam" id="PF08455">
    <property type="entry name" value="SNF2_assoc"/>
    <property type="match status" value="1"/>
</dbReference>
<dbReference type="PROSITE" id="PS50966">
    <property type="entry name" value="ZF_SWIM"/>
    <property type="match status" value="1"/>
</dbReference>
<evidence type="ECO:0000256" key="2">
    <source>
        <dbReference type="PROSITE-ProRule" id="PRU00325"/>
    </source>
</evidence>
<evidence type="ECO:0000259" key="5">
    <source>
        <dbReference type="PROSITE" id="PS51194"/>
    </source>
</evidence>
<dbReference type="PROSITE" id="PS51194">
    <property type="entry name" value="HELICASE_CTER"/>
    <property type="match status" value="1"/>
</dbReference>
<keyword evidence="2" id="KW-0479">Metal-binding</keyword>
<reference evidence="6 7" key="1">
    <citation type="submission" date="2017-06" db="EMBL/GenBank/DDBJ databases">
        <title>Genome sequencing of Fusobacterium nucleatum subsp. polymorphum KCOM 1275 (=ChDC F310).</title>
        <authorList>
            <person name="Kook J.-K."/>
            <person name="Park S.-N."/>
            <person name="Lim Y.K."/>
            <person name="Roh H."/>
        </authorList>
    </citation>
    <scope>NUCLEOTIDE SEQUENCE [LARGE SCALE GENOMIC DNA]</scope>
    <source>
        <strain evidence="6 7">KCOM 1275</strain>
    </source>
</reference>
<dbReference type="SUPFAM" id="SSF52540">
    <property type="entry name" value="P-loop containing nucleoside triphosphate hydrolases"/>
    <property type="match status" value="2"/>
</dbReference>
<feature type="domain" description="Helicase C-terminal" evidence="5">
    <location>
        <begin position="923"/>
        <end position="1073"/>
    </location>
</feature>
<dbReference type="GO" id="GO:0005524">
    <property type="term" value="F:ATP binding"/>
    <property type="evidence" value="ECO:0007669"/>
    <property type="project" value="InterPro"/>
</dbReference>
<dbReference type="GO" id="GO:0008270">
    <property type="term" value="F:zinc ion binding"/>
    <property type="evidence" value="ECO:0007669"/>
    <property type="project" value="UniProtKB-KW"/>
</dbReference>
<dbReference type="SMART" id="SM00490">
    <property type="entry name" value="HELICc"/>
    <property type="match status" value="1"/>
</dbReference>
<dbReference type="InterPro" id="IPR007527">
    <property type="entry name" value="Znf_SWIM"/>
</dbReference>
<dbReference type="InterPro" id="IPR027417">
    <property type="entry name" value="P-loop_NTPase"/>
</dbReference>
<keyword evidence="2" id="KW-0862">Zinc</keyword>
<keyword evidence="1" id="KW-0378">Hydrolase</keyword>
<name>A0A241PYZ6_FUSNP</name>
<dbReference type="InterPro" id="IPR014001">
    <property type="entry name" value="Helicase_ATP-bd"/>
</dbReference>
<keyword evidence="2" id="KW-0863">Zinc-finger</keyword>
<protein>
    <submittedName>
        <fullName evidence="6">Helicase SNF</fullName>
    </submittedName>
</protein>
<dbReference type="GO" id="GO:0016787">
    <property type="term" value="F:hydrolase activity"/>
    <property type="evidence" value="ECO:0007669"/>
    <property type="project" value="UniProtKB-KW"/>
</dbReference>
<dbReference type="InterPro" id="IPR001650">
    <property type="entry name" value="Helicase_C-like"/>
</dbReference>